<keyword evidence="4" id="KW-1185">Reference proteome</keyword>
<dbReference type="SUPFAM" id="SSF49899">
    <property type="entry name" value="Concanavalin A-like lectins/glucanases"/>
    <property type="match status" value="1"/>
</dbReference>
<keyword evidence="1" id="KW-0732">Signal</keyword>
<dbReference type="SUPFAM" id="SSF53649">
    <property type="entry name" value="Alkaline phosphatase-like"/>
    <property type="match status" value="1"/>
</dbReference>
<dbReference type="OrthoDB" id="279982at2"/>
<evidence type="ECO:0000313" key="3">
    <source>
        <dbReference type="EMBL" id="SDM77199.1"/>
    </source>
</evidence>
<dbReference type="Gene3D" id="3.40.720.10">
    <property type="entry name" value="Alkaline Phosphatase, subunit A"/>
    <property type="match status" value="1"/>
</dbReference>
<dbReference type="InterPro" id="IPR002591">
    <property type="entry name" value="Phosphodiest/P_Trfase"/>
</dbReference>
<evidence type="ECO:0000259" key="2">
    <source>
        <dbReference type="Pfam" id="PF16356"/>
    </source>
</evidence>
<proteinExistence type="predicted"/>
<dbReference type="Pfam" id="PF13385">
    <property type="entry name" value="Laminin_G_3"/>
    <property type="match status" value="1"/>
</dbReference>
<feature type="signal peptide" evidence="1">
    <location>
        <begin position="1"/>
        <end position="28"/>
    </location>
</feature>
<dbReference type="InterPro" id="IPR017850">
    <property type="entry name" value="Alkaline_phosphatase_core_sf"/>
</dbReference>
<sequence length="571" mass="62156">MNRITTNINRLTAIAATVLFIAAISACNKDFPSRLKDASGNDTAGISAKARKVLYIIVDGARGKAIKSINPPNIARITKNSIYALDALSDYNKNTLTNAGAWANMITGVGTDKHGVISEDFAGNKLAAYPSVFTRLKQANAKLRTVSIAASGAFNANFSADATVRQNFENNDVSVKNAVKDELMNGDAALVVAQFHSAELAAKASNYETYTPEYANAILQIDNYIGEIMAALSSRKTFSNENWLVVIASNKGGVITPDPASTDLTQYGDQTRNNFVIFYNPRFSTLFIPKPNSDQIPYVGTSVQFNYTVRPTAIVTDVNAYNFGANGNYTIELLIKSKAGSYFYPTFLSKRAASFTGAGWNMFLEGDKWTLNSSVANQAQGGVVSDDKWHKLTAVFDGTNKKVRAYTDGVLNTERDMNTNNMNNTSSFKIGYNPGSESNNANVLVNSLQVYNVALTTQEISNYSCKTIVAPTNPRYGNLIGYWPLNEGAGTTIKDISGKGKDLLMGGSPVWENFSDAGSLLCPEINDSYFRLVPNNVDIPFELYQWLGISIPLAWSLDGKAWNPIYSDIKP</sequence>
<dbReference type="EMBL" id="FNGY01000005">
    <property type="protein sequence ID" value="SDM77199.1"/>
    <property type="molecule type" value="Genomic_DNA"/>
</dbReference>
<organism evidence="3 4">
    <name type="scientific">Pedobacter steynii</name>
    <dbReference type="NCBI Taxonomy" id="430522"/>
    <lineage>
        <taxon>Bacteria</taxon>
        <taxon>Pseudomonadati</taxon>
        <taxon>Bacteroidota</taxon>
        <taxon>Sphingobacteriia</taxon>
        <taxon>Sphingobacteriales</taxon>
        <taxon>Sphingobacteriaceae</taxon>
        <taxon>Pedobacter</taxon>
    </lineage>
</organism>
<feature type="domain" description="DUF4983" evidence="2">
    <location>
        <begin position="470"/>
        <end position="562"/>
    </location>
</feature>
<protein>
    <submittedName>
        <fullName evidence="3">Type I phosphodiesterase / nucleotide pyrophosphatase</fullName>
    </submittedName>
</protein>
<evidence type="ECO:0000313" key="4">
    <source>
        <dbReference type="Proteomes" id="UP000183200"/>
    </source>
</evidence>
<dbReference type="Pfam" id="PF16356">
    <property type="entry name" value="DUF4983"/>
    <property type="match status" value="1"/>
</dbReference>
<name>A0A1G9VY23_9SPHI</name>
<dbReference type="InterPro" id="IPR013320">
    <property type="entry name" value="ConA-like_dom_sf"/>
</dbReference>
<dbReference type="GO" id="GO:0004553">
    <property type="term" value="F:hydrolase activity, hydrolyzing O-glycosyl compounds"/>
    <property type="evidence" value="ECO:0007669"/>
    <property type="project" value="UniProtKB-ARBA"/>
</dbReference>
<dbReference type="Gene3D" id="2.60.120.200">
    <property type="match status" value="1"/>
</dbReference>
<accession>A0A1G9VY23</accession>
<dbReference type="InterPro" id="IPR032309">
    <property type="entry name" value="DUF4983"/>
</dbReference>
<dbReference type="Proteomes" id="UP000183200">
    <property type="component" value="Unassembled WGS sequence"/>
</dbReference>
<evidence type="ECO:0000256" key="1">
    <source>
        <dbReference type="SAM" id="SignalP"/>
    </source>
</evidence>
<feature type="chain" id="PRO_5010248856" evidence="1">
    <location>
        <begin position="29"/>
        <end position="571"/>
    </location>
</feature>
<dbReference type="GO" id="GO:0005975">
    <property type="term" value="P:carbohydrate metabolic process"/>
    <property type="evidence" value="ECO:0007669"/>
    <property type="project" value="UniProtKB-ARBA"/>
</dbReference>
<reference evidence="4" key="1">
    <citation type="submission" date="2016-10" db="EMBL/GenBank/DDBJ databases">
        <authorList>
            <person name="Varghese N."/>
            <person name="Submissions S."/>
        </authorList>
    </citation>
    <scope>NUCLEOTIDE SEQUENCE [LARGE SCALE GENOMIC DNA]</scope>
    <source>
        <strain evidence="4">DSM 19110</strain>
    </source>
</reference>
<dbReference type="AlphaFoldDB" id="A0A1G9VY23"/>
<gene>
    <name evidence="3" type="ORF">SAMN05421820_10515</name>
</gene>
<dbReference type="PROSITE" id="PS51257">
    <property type="entry name" value="PROKAR_LIPOPROTEIN"/>
    <property type="match status" value="1"/>
</dbReference>
<dbReference type="Pfam" id="PF01663">
    <property type="entry name" value="Phosphodiest"/>
    <property type="match status" value="1"/>
</dbReference>
<dbReference type="RefSeq" id="WP_074607997.1">
    <property type="nucleotide sequence ID" value="NZ_FNGY01000005.1"/>
</dbReference>